<feature type="transmembrane region" description="Helical" evidence="1">
    <location>
        <begin position="171"/>
        <end position="189"/>
    </location>
</feature>
<feature type="transmembrane region" description="Helical" evidence="1">
    <location>
        <begin position="102"/>
        <end position="124"/>
    </location>
</feature>
<dbReference type="InterPro" id="IPR036259">
    <property type="entry name" value="MFS_trans_sf"/>
</dbReference>
<protein>
    <recommendedName>
        <fullName evidence="3">MFS transporter</fullName>
    </recommendedName>
</protein>
<reference evidence="2" key="1">
    <citation type="submission" date="2023-02" db="EMBL/GenBank/DDBJ databases">
        <title>Description and genomic characterization of Salipiger bruguierae sp. nov., isolated from the sediment of mangrove plant Bruguiera sexangula.</title>
        <authorList>
            <person name="Long M."/>
        </authorList>
    </citation>
    <scope>NUCLEOTIDE SEQUENCE</scope>
    <source>
        <strain evidence="2">H15</strain>
    </source>
</reference>
<feature type="transmembrane region" description="Helical" evidence="1">
    <location>
        <begin position="75"/>
        <end position="96"/>
    </location>
</feature>
<evidence type="ECO:0008006" key="3">
    <source>
        <dbReference type="Google" id="ProtNLM"/>
    </source>
</evidence>
<feature type="transmembrane region" description="Helical" evidence="1">
    <location>
        <begin position="311"/>
        <end position="331"/>
    </location>
</feature>
<proteinExistence type="predicted"/>
<keyword evidence="1" id="KW-0812">Transmembrane</keyword>
<feature type="transmembrane region" description="Helical" evidence="1">
    <location>
        <begin position="338"/>
        <end position="364"/>
    </location>
</feature>
<feature type="transmembrane region" description="Helical" evidence="1">
    <location>
        <begin position="201"/>
        <end position="220"/>
    </location>
</feature>
<feature type="transmembrane region" description="Helical" evidence="1">
    <location>
        <begin position="370"/>
        <end position="394"/>
    </location>
</feature>
<feature type="transmembrane region" description="Helical" evidence="1">
    <location>
        <begin position="232"/>
        <end position="251"/>
    </location>
</feature>
<dbReference type="Gene3D" id="1.20.1250.20">
    <property type="entry name" value="MFS general substrate transporter like domains"/>
    <property type="match status" value="1"/>
</dbReference>
<evidence type="ECO:0000313" key="2">
    <source>
        <dbReference type="EMBL" id="XCC96419.1"/>
    </source>
</evidence>
<sequence>MNPAGLFLLIPLVLLGNGLRSVIASTVFVSEGSFASFLSITVEATAAIMELLMGAVLVSLLLAPWLMRRVPAKRLAVWMCLLAGVAALGLAGLFRFAPPVDLRVALVILLFPMAGFALATLAPISQAWIGMGGPRWGKLLTGVWSVAMPLAFLVTPQLVRVVAPRHGLDSFFAGFAVVVLLLIGAILLLGRRATEDPAGQGPALIPGPLMLAALLALLLFEGLTFVTSISTVSSPIVLPLAALFAASLWYLRRTWKSVPRGASAEDASTRRRVLGLFAGLFLLNVATTGFFDTTYLVRHACSTTLIDDRATLAALAQVLAAVGTATALGRWNLHGRFILCGMAIAALGLLGYLAYPGLLVLSFYGIPDNVVFVGSRLLTGFGSGMATTATIYAVSRLAGPRGGAQLFLAFVIIIGTEMGLESFELLGQVATLTNGSTLPPYALIFLLQALIAAAAMLPVAFLSCGASGSAEGPAPAAKAA</sequence>
<feature type="transmembrane region" description="Helical" evidence="1">
    <location>
        <begin position="406"/>
        <end position="429"/>
    </location>
</feature>
<dbReference type="SUPFAM" id="SSF103473">
    <property type="entry name" value="MFS general substrate transporter"/>
    <property type="match status" value="1"/>
</dbReference>
<feature type="transmembrane region" description="Helical" evidence="1">
    <location>
        <begin position="441"/>
        <end position="462"/>
    </location>
</feature>
<dbReference type="RefSeq" id="WP_353475290.1">
    <property type="nucleotide sequence ID" value="NZ_CP123385.1"/>
</dbReference>
<dbReference type="AlphaFoldDB" id="A0AAU8AN26"/>
<gene>
    <name evidence="2" type="ORF">PVT71_17215</name>
</gene>
<evidence type="ECO:0000256" key="1">
    <source>
        <dbReference type="SAM" id="Phobius"/>
    </source>
</evidence>
<feature type="transmembrane region" description="Helical" evidence="1">
    <location>
        <begin position="34"/>
        <end position="63"/>
    </location>
</feature>
<accession>A0AAU8AN26</accession>
<organism evidence="2">
    <name type="scientific">Alloyangia sp. H15</name>
    <dbReference type="NCBI Taxonomy" id="3029062"/>
    <lineage>
        <taxon>Bacteria</taxon>
        <taxon>Pseudomonadati</taxon>
        <taxon>Pseudomonadota</taxon>
        <taxon>Alphaproteobacteria</taxon>
        <taxon>Rhodobacterales</taxon>
        <taxon>Roseobacteraceae</taxon>
        <taxon>Alloyangia</taxon>
    </lineage>
</organism>
<feature type="transmembrane region" description="Helical" evidence="1">
    <location>
        <begin position="136"/>
        <end position="159"/>
    </location>
</feature>
<dbReference type="EMBL" id="CP123385">
    <property type="protein sequence ID" value="XCC96419.1"/>
    <property type="molecule type" value="Genomic_DNA"/>
</dbReference>
<keyword evidence="1" id="KW-0472">Membrane</keyword>
<keyword evidence="1" id="KW-1133">Transmembrane helix</keyword>
<feature type="transmembrane region" description="Helical" evidence="1">
    <location>
        <begin position="272"/>
        <end position="291"/>
    </location>
</feature>
<name>A0AAU8AN26_9RHOB</name>